<evidence type="ECO:0000313" key="3">
    <source>
        <dbReference type="Proteomes" id="UP001302652"/>
    </source>
</evidence>
<evidence type="ECO:0000313" key="2">
    <source>
        <dbReference type="EMBL" id="WOD17075.1"/>
    </source>
</evidence>
<dbReference type="EMBL" id="CP136512">
    <property type="protein sequence ID" value="WOD17075.1"/>
    <property type="molecule type" value="Genomic_DNA"/>
</dbReference>
<sequence>MLYEQSMLAAVRETILEFKALHGRDDLRTFAHAHLGRLEQRGKAAAGNGLREFIERGRLPEQTLSAPTRPVSTRKPVPKSGEVLNQGRLASVKRVMLRE</sequence>
<evidence type="ECO:0000256" key="1">
    <source>
        <dbReference type="SAM" id="MobiDB-lite"/>
    </source>
</evidence>
<organism evidence="2 3">
    <name type="scientific">Paraburkholderia kirstenboschensis</name>
    <dbReference type="NCBI Taxonomy" id="1245436"/>
    <lineage>
        <taxon>Bacteria</taxon>
        <taxon>Pseudomonadati</taxon>
        <taxon>Pseudomonadota</taxon>
        <taxon>Betaproteobacteria</taxon>
        <taxon>Burkholderiales</taxon>
        <taxon>Burkholderiaceae</taxon>
        <taxon>Paraburkholderia</taxon>
    </lineage>
</organism>
<reference evidence="2 3" key="1">
    <citation type="submission" date="2023-10" db="EMBL/GenBank/DDBJ databases">
        <title>Surface-active antibiotics is a multifunctional adaptation for post-fire microbes.</title>
        <authorList>
            <person name="Liu M.D."/>
            <person name="Du Y."/>
            <person name="Koupaei S.K."/>
            <person name="Kim N.R."/>
            <person name="Zhang W."/>
            <person name="Traxler M.F."/>
        </authorList>
    </citation>
    <scope>NUCLEOTIDE SEQUENCE [LARGE SCALE GENOMIC DNA]</scope>
    <source>
        <strain evidence="2 3">F3</strain>
    </source>
</reference>
<dbReference type="Proteomes" id="UP001302652">
    <property type="component" value="Chromosome 2"/>
</dbReference>
<keyword evidence="3" id="KW-1185">Reference proteome</keyword>
<feature type="region of interest" description="Disordered" evidence="1">
    <location>
        <begin position="56"/>
        <end position="81"/>
    </location>
</feature>
<name>A0ABZ0EKF5_9BURK</name>
<proteinExistence type="predicted"/>
<dbReference type="RefSeq" id="WP_317019658.1">
    <property type="nucleotide sequence ID" value="NZ_CP136512.1"/>
</dbReference>
<protein>
    <submittedName>
        <fullName evidence="2">Uncharacterized protein</fullName>
    </submittedName>
</protein>
<gene>
    <name evidence="2" type="ORF">RW095_14680</name>
</gene>
<accession>A0ABZ0EKF5</accession>